<dbReference type="InterPro" id="IPR051549">
    <property type="entry name" value="PEP_Utilizing_Enz"/>
</dbReference>
<name>A0A974W7L4_9NOCA</name>
<dbReference type="Pfam" id="PF00391">
    <property type="entry name" value="PEP-utilizers"/>
    <property type="match status" value="1"/>
</dbReference>
<dbReference type="SUPFAM" id="SSF52009">
    <property type="entry name" value="Phosphohistidine domain"/>
    <property type="match status" value="1"/>
</dbReference>
<evidence type="ECO:0000313" key="2">
    <source>
        <dbReference type="EMBL" id="QSE92090.1"/>
    </source>
</evidence>
<dbReference type="PANTHER" id="PTHR43615">
    <property type="entry name" value="PHOSPHOENOLPYRUVATE SYNTHASE-RELATED"/>
    <property type="match status" value="1"/>
</dbReference>
<sequence>MTSTLPTFDPVRGASDPDRFWSTTNTAEATPRILTPLCWSVWGAGLESAWLRSMGDFGVLSRHEQMMSADMNQRSTAAIYGRQAVNVDVLRAVLARLPGVKPDDVERDLLGSVRDGLEPEASAPRRIPVIMTKLPVALLRLESRFSKMYRDQAGWWRREVYMGSTDSGAAGQPIEMLRKASHRFGEAMYIHSQVRFLIPAAEGSVNNAAARSGVPDLAARALRGYGNVAETQMADALWEVANGTGSLESFIETYGFHGPYEGNVYTRSWREDDAPLRNLIKSYRNRPELVRPTDRESHSITERISAEKELLAALPPIRRQSVLFMLRRAAGLTRKLELTKAAYLMALDGCRAAARALGSDLVARGRLSDCDDVFFLTIDELDEVLNDTSRDVRGVISFRKAERRKYEQITLPVAFTGMPPEDTGFAAAGPATPTSLIGKASGGGVVAGTARVVTDLNDDVDLGSSDILVCRFTDPSWTPMMALASALVVDIGSQSSHGAVVARELGITYVIGTDIGTKVIHDGDHLVVDGVTGTVTVDRARRATDSPRAGD</sequence>
<evidence type="ECO:0000313" key="3">
    <source>
        <dbReference type="Proteomes" id="UP000662986"/>
    </source>
</evidence>
<feature type="domain" description="PEP-utilising enzyme mobile" evidence="1">
    <location>
        <begin position="465"/>
        <end position="533"/>
    </location>
</feature>
<dbReference type="InterPro" id="IPR036637">
    <property type="entry name" value="Phosphohistidine_dom_sf"/>
</dbReference>
<dbReference type="Gene3D" id="3.50.30.10">
    <property type="entry name" value="Phosphohistidine domain"/>
    <property type="match status" value="1"/>
</dbReference>
<gene>
    <name evidence="2" type="ORF">JWS13_27375</name>
</gene>
<dbReference type="Proteomes" id="UP000662986">
    <property type="component" value="Chromosome"/>
</dbReference>
<keyword evidence="3" id="KW-1185">Reference proteome</keyword>
<dbReference type="EMBL" id="CP070619">
    <property type="protein sequence ID" value="QSE92090.1"/>
    <property type="molecule type" value="Genomic_DNA"/>
</dbReference>
<dbReference type="PANTHER" id="PTHR43615:SF1">
    <property type="entry name" value="PPDK_N DOMAIN-CONTAINING PROTEIN"/>
    <property type="match status" value="1"/>
</dbReference>
<organism evidence="2 3">
    <name type="scientific">Rhodococcus pseudokoreensis</name>
    <dbReference type="NCBI Taxonomy" id="2811421"/>
    <lineage>
        <taxon>Bacteria</taxon>
        <taxon>Bacillati</taxon>
        <taxon>Actinomycetota</taxon>
        <taxon>Actinomycetes</taxon>
        <taxon>Mycobacteriales</taxon>
        <taxon>Nocardiaceae</taxon>
        <taxon>Rhodococcus</taxon>
    </lineage>
</organism>
<reference evidence="2 3" key="1">
    <citation type="journal article" date="2021" name="Microbiol. Resour. Announc.">
        <title>Complete Genome Sequences of Two Rhodococcus sp. Strains with Large and Linear Chromosomes, Isolated from Apple Rhizosphere.</title>
        <authorList>
            <person name="Benning S."/>
            <person name="Brugnone N."/>
            <person name="Siani R."/>
            <person name="Kublik S."/>
            <person name="Schloter M."/>
            <person name="Rad V."/>
        </authorList>
    </citation>
    <scope>NUCLEOTIDE SEQUENCE [LARGE SCALE GENOMIC DNA]</scope>
    <source>
        <strain evidence="2 3">R79</strain>
    </source>
</reference>
<accession>A0A974W7L4</accession>
<proteinExistence type="predicted"/>
<reference evidence="2 3" key="2">
    <citation type="journal article" date="2022" name="Arch. Microbiol.">
        <title>Rhodococcus pseudokoreensis sp. nov. isolated from the rhizosphere of young M26 apple rootstocks.</title>
        <authorList>
            <person name="Kampfer P."/>
            <person name="Glaeser S.P."/>
            <person name="Blom J."/>
            <person name="Wolf J."/>
            <person name="Benning S."/>
            <person name="Schloter M."/>
            <person name="Neumann-Schaal M."/>
        </authorList>
    </citation>
    <scope>NUCLEOTIDE SEQUENCE [LARGE SCALE GENOMIC DNA]</scope>
    <source>
        <strain evidence="2 3">R79</strain>
    </source>
</reference>
<dbReference type="InterPro" id="IPR008279">
    <property type="entry name" value="PEP-util_enz_mobile_dom"/>
</dbReference>
<protein>
    <submittedName>
        <fullName evidence="2">Phosphoenolpyruvate-utilizing protein</fullName>
    </submittedName>
</protein>
<dbReference type="RefSeq" id="WP_206008455.1">
    <property type="nucleotide sequence ID" value="NZ_CP070619.1"/>
</dbReference>
<evidence type="ECO:0000259" key="1">
    <source>
        <dbReference type="Pfam" id="PF00391"/>
    </source>
</evidence>